<comment type="caution">
    <text evidence="2">The sequence shown here is derived from an EMBL/GenBank/DDBJ whole genome shotgun (WGS) entry which is preliminary data.</text>
</comment>
<sequence length="55" mass="6483">MRKPTPSNDTPEPEEQKPEPEADKVPEWAENMEHTLRRLARAKDKERAKKPGLYR</sequence>
<proteinExistence type="predicted"/>
<protein>
    <submittedName>
        <fullName evidence="2">Uncharacterized protein</fullName>
    </submittedName>
</protein>
<gene>
    <name evidence="2" type="ORF">OM960_23935</name>
</gene>
<feature type="compositionally biased region" description="Polar residues" evidence="1">
    <location>
        <begin position="1"/>
        <end position="10"/>
    </location>
</feature>
<accession>A0ABT3JA59</accession>
<keyword evidence="3" id="KW-1185">Reference proteome</keyword>
<evidence type="ECO:0000313" key="3">
    <source>
        <dbReference type="Proteomes" id="UP001207582"/>
    </source>
</evidence>
<organism evidence="2 3">
    <name type="scientific">Defluviimonas salinarum</name>
    <dbReference type="NCBI Taxonomy" id="2992147"/>
    <lineage>
        <taxon>Bacteria</taxon>
        <taxon>Pseudomonadati</taxon>
        <taxon>Pseudomonadota</taxon>
        <taxon>Alphaproteobacteria</taxon>
        <taxon>Rhodobacterales</taxon>
        <taxon>Paracoccaceae</taxon>
        <taxon>Albidovulum</taxon>
    </lineage>
</organism>
<dbReference type="Proteomes" id="UP001207582">
    <property type="component" value="Unassembled WGS sequence"/>
</dbReference>
<feature type="region of interest" description="Disordered" evidence="1">
    <location>
        <begin position="1"/>
        <end position="31"/>
    </location>
</feature>
<name>A0ABT3JA59_9RHOB</name>
<dbReference type="EMBL" id="JAPDOG010000049">
    <property type="protein sequence ID" value="MCW3784574.1"/>
    <property type="molecule type" value="Genomic_DNA"/>
</dbReference>
<evidence type="ECO:0000256" key="1">
    <source>
        <dbReference type="SAM" id="MobiDB-lite"/>
    </source>
</evidence>
<reference evidence="2 3" key="1">
    <citation type="submission" date="2022-10" db="EMBL/GenBank/DDBJ databases">
        <title>Defluviimonas sp. CAU 1641 isolated from mud.</title>
        <authorList>
            <person name="Kim W."/>
        </authorList>
    </citation>
    <scope>NUCLEOTIDE SEQUENCE [LARGE SCALE GENOMIC DNA]</scope>
    <source>
        <strain evidence="2 3">CAU 1641</strain>
    </source>
</reference>
<evidence type="ECO:0000313" key="2">
    <source>
        <dbReference type="EMBL" id="MCW3784574.1"/>
    </source>
</evidence>
<feature type="compositionally biased region" description="Basic and acidic residues" evidence="1">
    <location>
        <begin position="14"/>
        <end position="31"/>
    </location>
</feature>
<dbReference type="RefSeq" id="WP_264773746.1">
    <property type="nucleotide sequence ID" value="NZ_JAPDOG010000049.1"/>
</dbReference>